<dbReference type="Gene3D" id="3.40.630.30">
    <property type="match status" value="1"/>
</dbReference>
<dbReference type="RefSeq" id="WP_206938904.1">
    <property type="nucleotide sequence ID" value="NZ_JAFLNF010000002.1"/>
</dbReference>
<dbReference type="InterPro" id="IPR016181">
    <property type="entry name" value="Acyl_CoA_acyltransferase"/>
</dbReference>
<feature type="region of interest" description="Disordered" evidence="1">
    <location>
        <begin position="1"/>
        <end position="22"/>
    </location>
</feature>
<reference evidence="2" key="1">
    <citation type="submission" date="2021-03" db="EMBL/GenBank/DDBJ databases">
        <title>Roseibium sp. CAU 1637 isolated from Incheon.</title>
        <authorList>
            <person name="Kim W."/>
        </authorList>
    </citation>
    <scope>NUCLEOTIDE SEQUENCE</scope>
    <source>
        <strain evidence="2">CAU 1637</strain>
    </source>
</reference>
<dbReference type="PANTHER" id="PTHR47017">
    <property type="entry name" value="ACYL-COA"/>
    <property type="match status" value="1"/>
</dbReference>
<protein>
    <submittedName>
        <fullName evidence="2">N-acetyltransferase</fullName>
    </submittedName>
</protein>
<dbReference type="AlphaFoldDB" id="A0A939J4H1"/>
<dbReference type="Pfam" id="PF04339">
    <property type="entry name" value="FemAB_like"/>
    <property type="match status" value="1"/>
</dbReference>
<evidence type="ECO:0000256" key="1">
    <source>
        <dbReference type="SAM" id="MobiDB-lite"/>
    </source>
</evidence>
<gene>
    <name evidence="2" type="ORF">J0X15_05930</name>
</gene>
<organism evidence="2 3">
    <name type="scientific">Roseibium limicola</name>
    <dbReference type="NCBI Taxonomy" id="2816037"/>
    <lineage>
        <taxon>Bacteria</taxon>
        <taxon>Pseudomonadati</taxon>
        <taxon>Pseudomonadota</taxon>
        <taxon>Alphaproteobacteria</taxon>
        <taxon>Hyphomicrobiales</taxon>
        <taxon>Stappiaceae</taxon>
        <taxon>Roseibium</taxon>
    </lineage>
</organism>
<proteinExistence type="predicted"/>
<evidence type="ECO:0000313" key="3">
    <source>
        <dbReference type="Proteomes" id="UP000664779"/>
    </source>
</evidence>
<dbReference type="SUPFAM" id="SSF55729">
    <property type="entry name" value="Acyl-CoA N-acyltransferases (Nat)"/>
    <property type="match status" value="1"/>
</dbReference>
<feature type="compositionally biased region" description="Polar residues" evidence="1">
    <location>
        <begin position="7"/>
        <end position="22"/>
    </location>
</feature>
<dbReference type="EMBL" id="JAFLNF010000002">
    <property type="protein sequence ID" value="MBO0344750.1"/>
    <property type="molecule type" value="Genomic_DNA"/>
</dbReference>
<dbReference type="Proteomes" id="UP000664779">
    <property type="component" value="Unassembled WGS sequence"/>
</dbReference>
<dbReference type="PANTHER" id="PTHR47017:SF1">
    <property type="entry name" value="ACYL-COA"/>
    <property type="match status" value="1"/>
</dbReference>
<sequence length="424" mass="47335">MSPADDTGTSDSVRVSNEETPQEATLSLLSSLDDISPEVWDSIANPGWHMAADGSLESRPTLDSLSQETDFNPFLSHAFLQSLEESGCVSGSTGWAPHHVILQQGNEVLGAVPAYLKSHSQGEYVFDHGWAEAFYRAGGEYYPKLQISVPFTPATGRRFLISPAISRKAGIRALAGGLVEVCRLSGASSVHATFLTQPEWQTLGELGYLQRTDSQFHFENTGYGTFDDFLQQLNSRKRKDIRKERRTALENNIQIEWLTGSDLTEDHWDAFYEFYLDTGSRKWGTPYLNRKFFSLINQRMAGRILLIMAKREGRYIAGALNFIGSDTLFGRNWGCNEQHPFLHFEVCYYQAIDFALAHGLKRVEAGAQGAHKLARGYLPTLTRSAHWIAHEGLSDAVAHFLEQEREAVGLEAEALGEHAPFRKA</sequence>
<comment type="caution">
    <text evidence="2">The sequence shown here is derived from an EMBL/GenBank/DDBJ whole genome shotgun (WGS) entry which is preliminary data.</text>
</comment>
<dbReference type="InterPro" id="IPR007434">
    <property type="entry name" value="FemAB-like"/>
</dbReference>
<evidence type="ECO:0000313" key="2">
    <source>
        <dbReference type="EMBL" id="MBO0344750.1"/>
    </source>
</evidence>
<keyword evidence="3" id="KW-1185">Reference proteome</keyword>
<name>A0A939J4H1_9HYPH</name>
<accession>A0A939J4H1</accession>